<dbReference type="STRING" id="571932.SAMN05421743_10852"/>
<dbReference type="Gene3D" id="3.40.50.620">
    <property type="entry name" value="HUPs"/>
    <property type="match status" value="1"/>
</dbReference>
<dbReference type="Proteomes" id="UP000198584">
    <property type="component" value="Unassembled WGS sequence"/>
</dbReference>
<proteinExistence type="predicted"/>
<reference evidence="2 3" key="1">
    <citation type="submission" date="2016-10" db="EMBL/GenBank/DDBJ databases">
        <authorList>
            <person name="de Groot N.N."/>
        </authorList>
    </citation>
    <scope>NUCLEOTIDE SEQUENCE [LARGE SCALE GENOMIC DNA]</scope>
    <source>
        <strain evidence="2 3">CCM7597</strain>
    </source>
</reference>
<dbReference type="InterPro" id="IPR024951">
    <property type="entry name" value="Sulfurylase_cat_dom"/>
</dbReference>
<keyword evidence="2" id="KW-0808">Transferase</keyword>
<gene>
    <name evidence="2" type="ORF">SAMN05421743_10852</name>
</gene>
<name>A0A1H4DXT5_9BACI</name>
<keyword evidence="2" id="KW-0548">Nucleotidyltransferase</keyword>
<dbReference type="EMBL" id="FNQR01000008">
    <property type="protein sequence ID" value="SEA77571.1"/>
    <property type="molecule type" value="Genomic_DNA"/>
</dbReference>
<protein>
    <submittedName>
        <fullName evidence="2">Sulfate adenylyltransferase</fullName>
    </submittedName>
</protein>
<dbReference type="InterPro" id="IPR014729">
    <property type="entry name" value="Rossmann-like_a/b/a_fold"/>
</dbReference>
<dbReference type="AlphaFoldDB" id="A0A1H4DXT5"/>
<evidence type="ECO:0000313" key="3">
    <source>
        <dbReference type="Proteomes" id="UP000198584"/>
    </source>
</evidence>
<dbReference type="GO" id="GO:0004781">
    <property type="term" value="F:sulfate adenylyltransferase (ATP) activity"/>
    <property type="evidence" value="ECO:0007669"/>
    <property type="project" value="InterPro"/>
</dbReference>
<organism evidence="2 3">
    <name type="scientific">Thalassobacillus cyri</name>
    <dbReference type="NCBI Taxonomy" id="571932"/>
    <lineage>
        <taxon>Bacteria</taxon>
        <taxon>Bacillati</taxon>
        <taxon>Bacillota</taxon>
        <taxon>Bacilli</taxon>
        <taxon>Bacillales</taxon>
        <taxon>Bacillaceae</taxon>
        <taxon>Thalassobacillus</taxon>
    </lineage>
</organism>
<feature type="domain" description="Sulphate adenylyltransferase catalytic" evidence="1">
    <location>
        <begin position="13"/>
        <end position="50"/>
    </location>
</feature>
<evidence type="ECO:0000259" key="1">
    <source>
        <dbReference type="Pfam" id="PF01747"/>
    </source>
</evidence>
<dbReference type="Pfam" id="PF01747">
    <property type="entry name" value="ATP-sulfurylase"/>
    <property type="match status" value="1"/>
</dbReference>
<accession>A0A1H4DXT5</accession>
<dbReference type="SUPFAM" id="SSF52374">
    <property type="entry name" value="Nucleotidylyl transferase"/>
    <property type="match status" value="1"/>
</dbReference>
<sequence>MLSAKAESIFLCKYSDIPADVRMESYQVILLKNYYPEDRTRLVIYPAAMR</sequence>
<keyword evidence="3" id="KW-1185">Reference proteome</keyword>
<evidence type="ECO:0000313" key="2">
    <source>
        <dbReference type="EMBL" id="SEA77571.1"/>
    </source>
</evidence>